<dbReference type="EMBL" id="CAMXCT020001557">
    <property type="protein sequence ID" value="CAL1144498.1"/>
    <property type="molecule type" value="Genomic_DNA"/>
</dbReference>
<dbReference type="Proteomes" id="UP001152797">
    <property type="component" value="Unassembled WGS sequence"/>
</dbReference>
<proteinExistence type="predicted"/>
<accession>A0A9P1CHK8</accession>
<dbReference type="EMBL" id="CAMXCT010001557">
    <property type="protein sequence ID" value="CAI3991123.1"/>
    <property type="molecule type" value="Genomic_DNA"/>
</dbReference>
<organism evidence="1">
    <name type="scientific">Cladocopium goreaui</name>
    <dbReference type="NCBI Taxonomy" id="2562237"/>
    <lineage>
        <taxon>Eukaryota</taxon>
        <taxon>Sar</taxon>
        <taxon>Alveolata</taxon>
        <taxon>Dinophyceae</taxon>
        <taxon>Suessiales</taxon>
        <taxon>Symbiodiniaceae</taxon>
        <taxon>Cladocopium</taxon>
    </lineage>
</organism>
<evidence type="ECO:0000313" key="3">
    <source>
        <dbReference type="Proteomes" id="UP001152797"/>
    </source>
</evidence>
<name>A0A9P1CHK8_9DINO</name>
<dbReference type="OrthoDB" id="10288277at2759"/>
<comment type="caution">
    <text evidence="1">The sequence shown here is derived from an EMBL/GenBank/DDBJ whole genome shotgun (WGS) entry which is preliminary data.</text>
</comment>
<dbReference type="EMBL" id="CAMXCT030001557">
    <property type="protein sequence ID" value="CAL4778435.1"/>
    <property type="molecule type" value="Genomic_DNA"/>
</dbReference>
<reference evidence="1" key="1">
    <citation type="submission" date="2022-10" db="EMBL/GenBank/DDBJ databases">
        <authorList>
            <person name="Chen Y."/>
            <person name="Dougan E. K."/>
            <person name="Chan C."/>
            <person name="Rhodes N."/>
            <person name="Thang M."/>
        </authorList>
    </citation>
    <scope>NUCLEOTIDE SEQUENCE</scope>
</reference>
<sequence length="107" mass="11136">MGRKAKAASSAKALEVCGDTSRLGVSAADVFAQFNAPINSYSEEPQSVALDDVEAGRLGEVTAGCVFGFAGLAEKGSYHTAAQRARTAPAAVHTVHPEVNRHLRVDP</sequence>
<protein>
    <submittedName>
        <fullName evidence="1">Uncharacterized protein</fullName>
    </submittedName>
</protein>
<evidence type="ECO:0000313" key="1">
    <source>
        <dbReference type="EMBL" id="CAI3991123.1"/>
    </source>
</evidence>
<reference evidence="2" key="2">
    <citation type="submission" date="2024-04" db="EMBL/GenBank/DDBJ databases">
        <authorList>
            <person name="Chen Y."/>
            <person name="Shah S."/>
            <person name="Dougan E. K."/>
            <person name="Thang M."/>
            <person name="Chan C."/>
        </authorList>
    </citation>
    <scope>NUCLEOTIDE SEQUENCE [LARGE SCALE GENOMIC DNA]</scope>
</reference>
<keyword evidence="3" id="KW-1185">Reference proteome</keyword>
<evidence type="ECO:0000313" key="2">
    <source>
        <dbReference type="EMBL" id="CAL1144498.1"/>
    </source>
</evidence>
<dbReference type="AlphaFoldDB" id="A0A9P1CHK8"/>
<gene>
    <name evidence="1" type="ORF">C1SCF055_LOCUS18054</name>
</gene>